<dbReference type="OrthoDB" id="435282at2759"/>
<dbReference type="InterPro" id="IPR048889">
    <property type="entry name" value="NSUN5_RCM1_N"/>
</dbReference>
<reference evidence="8" key="3">
    <citation type="submission" date="2015-06" db="UniProtKB">
        <authorList>
            <consortium name="EnsemblMetazoa"/>
        </authorList>
    </citation>
    <scope>IDENTIFICATION</scope>
</reference>
<dbReference type="KEGG" id="hro:HELRODRAFT_141072"/>
<dbReference type="EMBL" id="KB097182">
    <property type="protein sequence ID" value="ESN98296.1"/>
    <property type="molecule type" value="Genomic_DNA"/>
</dbReference>
<dbReference type="PANTHER" id="PTHR22807:SF4">
    <property type="entry name" value="28S RRNA (CYTOSINE-C(5))-METHYLTRANSFERASE"/>
    <property type="match status" value="1"/>
</dbReference>
<dbReference type="Gene3D" id="3.30.70.1170">
    <property type="entry name" value="Sun protein, domain 3"/>
    <property type="match status" value="1"/>
</dbReference>
<accession>T1EJ24</accession>
<comment type="similarity">
    <text evidence="5">Belongs to the class I-like SAM-binding methyltransferase superfamily. RsmB/NOP family.</text>
</comment>
<dbReference type="Pfam" id="PF21153">
    <property type="entry name" value="NSUN5_N"/>
    <property type="match status" value="1"/>
</dbReference>
<name>T1EJ24_HELRO</name>
<feature type="binding site" evidence="5">
    <location>
        <position position="262"/>
    </location>
    <ligand>
        <name>S-adenosyl-L-methionine</name>
        <dbReference type="ChEBI" id="CHEBI:59789"/>
    </ligand>
</feature>
<evidence type="ECO:0000256" key="5">
    <source>
        <dbReference type="PROSITE-ProRule" id="PRU01023"/>
    </source>
</evidence>
<dbReference type="GO" id="GO:0008173">
    <property type="term" value="F:RNA methyltransferase activity"/>
    <property type="evidence" value="ECO:0007669"/>
    <property type="project" value="InterPro"/>
</dbReference>
<evidence type="ECO:0000256" key="2">
    <source>
        <dbReference type="ARBA" id="ARBA00022679"/>
    </source>
</evidence>
<dbReference type="FunCoup" id="T1EJ24">
    <property type="interactions" value="1183"/>
</dbReference>
<dbReference type="Gene3D" id="3.40.50.150">
    <property type="entry name" value="Vaccinia Virus protein VP39"/>
    <property type="match status" value="1"/>
</dbReference>
<dbReference type="InterPro" id="IPR049561">
    <property type="entry name" value="NSUN5_7_fdxn-like"/>
</dbReference>
<evidence type="ECO:0000313" key="7">
    <source>
        <dbReference type="EMBL" id="ESN98296.1"/>
    </source>
</evidence>
<protein>
    <recommendedName>
        <fullName evidence="6">SAM-dependent MTase RsmB/NOP-type domain-containing protein</fullName>
    </recommendedName>
</protein>
<dbReference type="InParanoid" id="T1EJ24"/>
<organism evidence="8 9">
    <name type="scientific">Helobdella robusta</name>
    <name type="common">Californian leech</name>
    <dbReference type="NCBI Taxonomy" id="6412"/>
    <lineage>
        <taxon>Eukaryota</taxon>
        <taxon>Metazoa</taxon>
        <taxon>Spiralia</taxon>
        <taxon>Lophotrochozoa</taxon>
        <taxon>Annelida</taxon>
        <taxon>Clitellata</taxon>
        <taxon>Hirudinea</taxon>
        <taxon>Rhynchobdellida</taxon>
        <taxon>Glossiphoniidae</taxon>
        <taxon>Helobdella</taxon>
    </lineage>
</organism>
<keyword evidence="4 5" id="KW-0694">RNA-binding</keyword>
<dbReference type="STRING" id="6412.T1EJ24"/>
<evidence type="ECO:0000259" key="6">
    <source>
        <dbReference type="PROSITE" id="PS51686"/>
    </source>
</evidence>
<evidence type="ECO:0000256" key="1">
    <source>
        <dbReference type="ARBA" id="ARBA00022603"/>
    </source>
</evidence>
<evidence type="ECO:0000313" key="8">
    <source>
        <dbReference type="EnsemblMetazoa" id="HelroP141072"/>
    </source>
</evidence>
<dbReference type="InterPro" id="IPR023267">
    <property type="entry name" value="RCMT"/>
</dbReference>
<dbReference type="HOGENOM" id="CLU_005316_7_4_1"/>
<dbReference type="InterPro" id="IPR029063">
    <property type="entry name" value="SAM-dependent_MTases_sf"/>
</dbReference>
<evidence type="ECO:0000256" key="4">
    <source>
        <dbReference type="ARBA" id="ARBA00022884"/>
    </source>
</evidence>
<dbReference type="EnsemblMetazoa" id="HelroT141072">
    <property type="protein sequence ID" value="HelroP141072"/>
    <property type="gene ID" value="HelroG141072"/>
</dbReference>
<dbReference type="InterPro" id="IPR049560">
    <property type="entry name" value="MeTrfase_RsmB-F_NOP2_cat"/>
</dbReference>
<gene>
    <name evidence="8" type="primary">20196574</name>
    <name evidence="7" type="ORF">HELRODRAFT_141072</name>
</gene>
<dbReference type="Pfam" id="PF01189">
    <property type="entry name" value="Methyltr_RsmB-F"/>
    <property type="match status" value="1"/>
</dbReference>
<dbReference type="PANTHER" id="PTHR22807">
    <property type="entry name" value="NOP2 YEAST -RELATED NOL1/NOP2/FMU SUN DOMAIN-CONTAINING"/>
    <property type="match status" value="1"/>
</dbReference>
<feature type="binding site" evidence="5">
    <location>
        <position position="289"/>
    </location>
    <ligand>
        <name>S-adenosyl-L-methionine</name>
        <dbReference type="ChEBI" id="CHEBI:59789"/>
    </ligand>
</feature>
<keyword evidence="2 5" id="KW-0808">Transferase</keyword>
<dbReference type="GeneID" id="20196574"/>
<dbReference type="GO" id="GO:0070475">
    <property type="term" value="P:rRNA base methylation"/>
    <property type="evidence" value="ECO:0000318"/>
    <property type="project" value="GO_Central"/>
</dbReference>
<dbReference type="GO" id="GO:0003723">
    <property type="term" value="F:RNA binding"/>
    <property type="evidence" value="ECO:0007669"/>
    <property type="project" value="UniProtKB-UniRule"/>
</dbReference>
<keyword evidence="1 5" id="KW-0489">Methyltransferase</keyword>
<dbReference type="InterPro" id="IPR001678">
    <property type="entry name" value="MeTrfase_RsmB-F_NOP2_dom"/>
</dbReference>
<dbReference type="Pfam" id="PF21148">
    <property type="entry name" value="NSUN5_fdxn-like"/>
    <property type="match status" value="1"/>
</dbReference>
<evidence type="ECO:0000313" key="9">
    <source>
        <dbReference type="Proteomes" id="UP000015101"/>
    </source>
</evidence>
<dbReference type="RefSeq" id="XP_009023633.1">
    <property type="nucleotide sequence ID" value="XM_009025385.1"/>
</dbReference>
<dbReference type="SUPFAM" id="SSF53335">
    <property type="entry name" value="S-adenosyl-L-methionine-dependent methyltransferases"/>
    <property type="match status" value="1"/>
</dbReference>
<evidence type="ECO:0000256" key="3">
    <source>
        <dbReference type="ARBA" id="ARBA00022691"/>
    </source>
</evidence>
<dbReference type="PRINTS" id="PR02008">
    <property type="entry name" value="RCMTFAMILY"/>
</dbReference>
<dbReference type="EMBL" id="AMQM01005962">
    <property type="status" value="NOT_ANNOTATED_CDS"/>
    <property type="molecule type" value="Genomic_DNA"/>
</dbReference>
<dbReference type="GO" id="GO:0005730">
    <property type="term" value="C:nucleolus"/>
    <property type="evidence" value="ECO:0000318"/>
    <property type="project" value="GO_Central"/>
</dbReference>
<proteinExistence type="inferred from homology"/>
<keyword evidence="9" id="KW-1185">Reference proteome</keyword>
<feature type="binding site" evidence="5">
    <location>
        <position position="318"/>
    </location>
    <ligand>
        <name>S-adenosyl-L-methionine</name>
        <dbReference type="ChEBI" id="CHEBI:59789"/>
    </ligand>
</feature>
<dbReference type="CTD" id="20196574"/>
<dbReference type="OMA" id="SFKSRIY"/>
<dbReference type="PROSITE" id="PS51686">
    <property type="entry name" value="SAM_MT_RSMB_NOP"/>
    <property type="match status" value="1"/>
</dbReference>
<dbReference type="FunFam" id="3.30.70.1170:FF:000013">
    <property type="entry name" value="Putative 28S rRNA (Cytosine-C(5))-methyltransferase"/>
    <property type="match status" value="1"/>
</dbReference>
<reference evidence="9" key="1">
    <citation type="submission" date="2012-12" db="EMBL/GenBank/DDBJ databases">
        <authorList>
            <person name="Hellsten U."/>
            <person name="Grimwood J."/>
            <person name="Chapman J.A."/>
            <person name="Shapiro H."/>
            <person name="Aerts A."/>
            <person name="Otillar R.P."/>
            <person name="Terry A.Y."/>
            <person name="Boore J.L."/>
            <person name="Simakov O."/>
            <person name="Marletaz F."/>
            <person name="Cho S.-J."/>
            <person name="Edsinger-Gonzales E."/>
            <person name="Havlak P."/>
            <person name="Kuo D.-H."/>
            <person name="Larsson T."/>
            <person name="Lv J."/>
            <person name="Arendt D."/>
            <person name="Savage R."/>
            <person name="Osoegawa K."/>
            <person name="de Jong P."/>
            <person name="Lindberg D.R."/>
            <person name="Seaver E.C."/>
            <person name="Weisblat D.A."/>
            <person name="Putnam N.H."/>
            <person name="Grigoriev I.V."/>
            <person name="Rokhsar D.S."/>
        </authorList>
    </citation>
    <scope>NUCLEOTIDE SEQUENCE</scope>
</reference>
<sequence length="406" mass="45574">MSLYNEAGRILNMIENKKGGLKNMVYNCKYKNKKKLNALLSETIKYSTILKEIIKKCPTLKKEKSLKDGSLLTVVLYEFLFGSSDQLPQNLLAMLNKSSSALNVQLNFLKSSKKLNENNELVVQGDEETKIKLPRYVRVNTLQATTADVVEHFQKDGFIHVRHICRDYNEFLTEVGKLKAKEFMTDYTLKDLLVFHPGTSFFGHMLYDRGDIILQDKASCLAASALAPPPGSKVIDSCAAPGNKTSYLAAIMENKGKIHAFDRDAHRFSTMQTMLLKAGVLCAVCKNLDFLTVNWKGRNANDAGCGSSYDDVEFMLVDPSCSGSGRNDVTTSSSKSKLLIGRLKSLSNFQSMLLNHAMRNFPSVQRLVYSTCSIHKEENEDVVLDALQRNKHFRLVRIFPEIISRG</sequence>
<dbReference type="Proteomes" id="UP000015101">
    <property type="component" value="Unassembled WGS sequence"/>
</dbReference>
<feature type="binding site" evidence="5">
    <location>
        <begin position="238"/>
        <end position="244"/>
    </location>
    <ligand>
        <name>S-adenosyl-L-methionine</name>
        <dbReference type="ChEBI" id="CHEBI:59789"/>
    </ligand>
</feature>
<feature type="active site" description="Nucleophile" evidence="5">
    <location>
        <position position="372"/>
    </location>
</feature>
<dbReference type="eggNOG" id="KOG2360">
    <property type="taxonomic scope" value="Eukaryota"/>
</dbReference>
<dbReference type="AlphaFoldDB" id="T1EJ24"/>
<keyword evidence="3 5" id="KW-0949">S-adenosyl-L-methionine</keyword>
<reference evidence="7 9" key="2">
    <citation type="journal article" date="2013" name="Nature">
        <title>Insights into bilaterian evolution from three spiralian genomes.</title>
        <authorList>
            <person name="Simakov O."/>
            <person name="Marletaz F."/>
            <person name="Cho S.J."/>
            <person name="Edsinger-Gonzales E."/>
            <person name="Havlak P."/>
            <person name="Hellsten U."/>
            <person name="Kuo D.H."/>
            <person name="Larsson T."/>
            <person name="Lv J."/>
            <person name="Arendt D."/>
            <person name="Savage R."/>
            <person name="Osoegawa K."/>
            <person name="de Jong P."/>
            <person name="Grimwood J."/>
            <person name="Chapman J.A."/>
            <person name="Shapiro H."/>
            <person name="Aerts A."/>
            <person name="Otillar R.P."/>
            <person name="Terry A.Y."/>
            <person name="Boore J.L."/>
            <person name="Grigoriev I.V."/>
            <person name="Lindberg D.R."/>
            <person name="Seaver E.C."/>
            <person name="Weisblat D.A."/>
            <person name="Putnam N.H."/>
            <person name="Rokhsar D.S."/>
        </authorList>
    </citation>
    <scope>NUCLEOTIDE SEQUENCE</scope>
</reference>
<feature type="domain" description="SAM-dependent MTase RsmB/NOP-type" evidence="6">
    <location>
        <begin position="125"/>
        <end position="406"/>
    </location>
</feature>